<accession>A0ABW4ZFK6</accession>
<proteinExistence type="predicted"/>
<sequence length="252" mass="27709">MFPVIVLSPIVRSGSTLLQRLLCSAPNTLIYGDTVGQEIEFLANYATTRELMLRTQQATIEPVRSKVLQGDVSEFITPLSPSLAGSLKGFQDAAKTWIEVCRKESLDHGRDVWGWKMAGAEASTLARIAQWYPDAKFIWIERNLKDCLTSAKAAGMVAGKEQASAMIQRAQACKQAFTNLQANKLSLSFETILQNPASTIQQLEQFTGAMGIDPSVFDERINQFGSKSYLPPTPLTHEEEAVLTTSPQPLTV</sequence>
<evidence type="ECO:0000313" key="1">
    <source>
        <dbReference type="EMBL" id="MFD2160670.1"/>
    </source>
</evidence>
<dbReference type="Gene3D" id="3.40.50.300">
    <property type="entry name" value="P-loop containing nucleotide triphosphate hydrolases"/>
    <property type="match status" value="1"/>
</dbReference>
<keyword evidence="2" id="KW-1185">Reference proteome</keyword>
<dbReference type="InterPro" id="IPR027417">
    <property type="entry name" value="P-loop_NTPase"/>
</dbReference>
<comment type="caution">
    <text evidence="1">The sequence shown here is derived from an EMBL/GenBank/DDBJ whole genome shotgun (WGS) entry which is preliminary data.</text>
</comment>
<dbReference type="Pfam" id="PF13469">
    <property type="entry name" value="Sulfotransfer_3"/>
    <property type="match status" value="1"/>
</dbReference>
<dbReference type="SUPFAM" id="SSF52540">
    <property type="entry name" value="P-loop containing nucleoside triphosphate hydrolases"/>
    <property type="match status" value="1"/>
</dbReference>
<gene>
    <name evidence="1" type="ORF">ACFSW8_17330</name>
</gene>
<dbReference type="RefSeq" id="WP_377085530.1">
    <property type="nucleotide sequence ID" value="NZ_JBHSJL010000002.1"/>
</dbReference>
<organism evidence="1 2">
    <name type="scientific">Rubritalea tangerina</name>
    <dbReference type="NCBI Taxonomy" id="430798"/>
    <lineage>
        <taxon>Bacteria</taxon>
        <taxon>Pseudomonadati</taxon>
        <taxon>Verrucomicrobiota</taxon>
        <taxon>Verrucomicrobiia</taxon>
        <taxon>Verrucomicrobiales</taxon>
        <taxon>Rubritaleaceae</taxon>
        <taxon>Rubritalea</taxon>
    </lineage>
</organism>
<name>A0ABW4ZFK6_9BACT</name>
<reference evidence="2" key="1">
    <citation type="journal article" date="2019" name="Int. J. Syst. Evol. Microbiol.">
        <title>The Global Catalogue of Microorganisms (GCM) 10K type strain sequencing project: providing services to taxonomists for standard genome sequencing and annotation.</title>
        <authorList>
            <consortium name="The Broad Institute Genomics Platform"/>
            <consortium name="The Broad Institute Genome Sequencing Center for Infectious Disease"/>
            <person name="Wu L."/>
            <person name="Ma J."/>
        </authorList>
    </citation>
    <scope>NUCLEOTIDE SEQUENCE [LARGE SCALE GENOMIC DNA]</scope>
    <source>
        <strain evidence="2">CCUG 57942</strain>
    </source>
</reference>
<evidence type="ECO:0000313" key="2">
    <source>
        <dbReference type="Proteomes" id="UP001597389"/>
    </source>
</evidence>
<dbReference type="Proteomes" id="UP001597389">
    <property type="component" value="Unassembled WGS sequence"/>
</dbReference>
<dbReference type="EMBL" id="JBHUJB010000089">
    <property type="protein sequence ID" value="MFD2160670.1"/>
    <property type="molecule type" value="Genomic_DNA"/>
</dbReference>
<protein>
    <submittedName>
        <fullName evidence="1">Sulfotransferase</fullName>
    </submittedName>
</protein>